<dbReference type="EMBL" id="PKLZ01000001">
    <property type="protein sequence ID" value="PLW84480.1"/>
    <property type="molecule type" value="Genomic_DNA"/>
</dbReference>
<name>A0A2N5Y7W5_9GAMM</name>
<dbReference type="PROSITE" id="PS51782">
    <property type="entry name" value="LYSM"/>
    <property type="match status" value="1"/>
</dbReference>
<accession>A0A2N5Y7W5</accession>
<feature type="signal peptide" evidence="1">
    <location>
        <begin position="1"/>
        <end position="24"/>
    </location>
</feature>
<keyword evidence="1" id="KW-0732">Signal</keyword>
<dbReference type="SUPFAM" id="SSF54106">
    <property type="entry name" value="LysM domain"/>
    <property type="match status" value="1"/>
</dbReference>
<dbReference type="OrthoDB" id="9765158at2"/>
<evidence type="ECO:0000313" key="4">
    <source>
        <dbReference type="Proteomes" id="UP000234845"/>
    </source>
</evidence>
<dbReference type="InterPro" id="IPR018392">
    <property type="entry name" value="LysM"/>
</dbReference>
<evidence type="ECO:0000259" key="2">
    <source>
        <dbReference type="PROSITE" id="PS51782"/>
    </source>
</evidence>
<organism evidence="3 4">
    <name type="scientific">Kineobactrum sediminis</name>
    <dbReference type="NCBI Taxonomy" id="1905677"/>
    <lineage>
        <taxon>Bacteria</taxon>
        <taxon>Pseudomonadati</taxon>
        <taxon>Pseudomonadota</taxon>
        <taxon>Gammaproteobacteria</taxon>
        <taxon>Cellvibrionales</taxon>
        <taxon>Halieaceae</taxon>
        <taxon>Kineobactrum</taxon>
    </lineage>
</organism>
<dbReference type="PANTHER" id="PTHR34700:SF4">
    <property type="entry name" value="PHAGE-LIKE ELEMENT PBSX PROTEIN XKDP"/>
    <property type="match status" value="1"/>
</dbReference>
<dbReference type="CDD" id="cd00118">
    <property type="entry name" value="LysM"/>
    <property type="match status" value="1"/>
</dbReference>
<dbReference type="SMART" id="SM00257">
    <property type="entry name" value="LysM"/>
    <property type="match status" value="1"/>
</dbReference>
<feature type="chain" id="PRO_5014769285" evidence="1">
    <location>
        <begin position="25"/>
        <end position="344"/>
    </location>
</feature>
<feature type="domain" description="LysM" evidence="2">
    <location>
        <begin position="34"/>
        <end position="82"/>
    </location>
</feature>
<dbReference type="AlphaFoldDB" id="A0A2N5Y7W5"/>
<dbReference type="Proteomes" id="UP000234845">
    <property type="component" value="Unassembled WGS sequence"/>
</dbReference>
<dbReference type="Gene3D" id="3.10.350.10">
    <property type="entry name" value="LysM domain"/>
    <property type="match status" value="1"/>
</dbReference>
<dbReference type="PANTHER" id="PTHR34700">
    <property type="entry name" value="POTASSIUM BINDING PROTEIN KBP"/>
    <property type="match status" value="1"/>
</dbReference>
<gene>
    <name evidence="3" type="ORF">CWI75_03390</name>
</gene>
<evidence type="ECO:0000256" key="1">
    <source>
        <dbReference type="SAM" id="SignalP"/>
    </source>
</evidence>
<dbReference type="Pfam" id="PF01476">
    <property type="entry name" value="LysM"/>
    <property type="match status" value="1"/>
</dbReference>
<sequence>MRVKSFAVYLLFLGSLLSSPWLQAAVELNDDLPDTYIVKKGDTLWDISGMYLREPWLWPELWDVNPQIDNPHLIYPGDELYLTWVNGEPRLRVRRGREVKLEPNMRVQPLDTAIPAIPLDQIGAFLKRHRILNGDDLDNTAYVVAGNQDRLLSAPGDRIYGRGMFPDGERRFEIYRAGDTYVDPLTDEVLGYQARDIGSSRLIGSNTDPITELEVTRVTEEVRIADRLLPLQERVLDAMFQPRAPRSGIVDGFMIAVDGGLSQIGTDDIVVLNRGAREGLEVGNVLAIYQAGSTVYDRVAGENVSLPDTRAGLLMVFEVFDKASYALVLKASRPLKVMDKVRNP</sequence>
<proteinExistence type="predicted"/>
<comment type="caution">
    <text evidence="3">The sequence shown here is derived from an EMBL/GenBank/DDBJ whole genome shotgun (WGS) entry which is preliminary data.</text>
</comment>
<protein>
    <submittedName>
        <fullName evidence="3">Peptidoglycan-binding protein</fullName>
    </submittedName>
</protein>
<dbReference type="RefSeq" id="WP_101520117.1">
    <property type="nucleotide sequence ID" value="NZ_PKLZ01000001.1"/>
</dbReference>
<dbReference type="InterPro" id="IPR052196">
    <property type="entry name" value="Bact_Kbp"/>
</dbReference>
<keyword evidence="4" id="KW-1185">Reference proteome</keyword>
<reference evidence="4" key="1">
    <citation type="submission" date="2017-11" db="EMBL/GenBank/DDBJ databases">
        <title>The draft genome sequence of Chromatocurvus sp. F02.</title>
        <authorList>
            <person name="Du Z.-J."/>
            <person name="Chang Y.-Q."/>
        </authorList>
    </citation>
    <scope>NUCLEOTIDE SEQUENCE [LARGE SCALE GENOMIC DNA]</scope>
    <source>
        <strain evidence="4">F02</strain>
    </source>
</reference>
<evidence type="ECO:0000313" key="3">
    <source>
        <dbReference type="EMBL" id="PLW84480.1"/>
    </source>
</evidence>
<dbReference type="InterPro" id="IPR036779">
    <property type="entry name" value="LysM_dom_sf"/>
</dbReference>